<dbReference type="PRINTS" id="PR00095">
    <property type="entry name" value="ANTSNTHASEI"/>
</dbReference>
<dbReference type="SUPFAM" id="SSF56322">
    <property type="entry name" value="ADC synthase"/>
    <property type="match status" value="1"/>
</dbReference>
<reference evidence="3 4" key="2">
    <citation type="submission" date="2014-07" db="EMBL/GenBank/DDBJ databases">
        <title>Porphyromonadaceae bacterium OUH 334697 = ATCC BAA-2682 = DSM 28341 draft genome.</title>
        <authorList>
            <person name="Sydenham T.V."/>
            <person name="Hasman H."/>
            <person name="Justesen U.S."/>
        </authorList>
    </citation>
    <scope>NUCLEOTIDE SEQUENCE [LARGE SCALE GENOMIC DNA]</scope>
    <source>
        <strain evidence="3 4">OUH 334697</strain>
    </source>
</reference>
<dbReference type="NCBIfam" id="NF005486">
    <property type="entry name" value="PRK07093.1"/>
    <property type="match status" value="1"/>
</dbReference>
<dbReference type="GO" id="GO:0046820">
    <property type="term" value="F:4-amino-4-deoxychorismate synthase activity"/>
    <property type="evidence" value="ECO:0007669"/>
    <property type="project" value="TreeGrafter"/>
</dbReference>
<dbReference type="InterPro" id="IPR019999">
    <property type="entry name" value="Anth_synth_I-like"/>
</dbReference>
<evidence type="ECO:0000313" key="4">
    <source>
        <dbReference type="Proteomes" id="UP000031937"/>
    </source>
</evidence>
<reference evidence="2 5" key="1">
    <citation type="submission" date="2014-07" db="EMBL/GenBank/DDBJ databases">
        <title>Porphyromonadaceae bacterium OUH 308042 = ATCC BAA-2681 = DSM 28342 draft genome.</title>
        <authorList>
            <person name="Sydenham T.V."/>
            <person name="Hasman H."/>
            <person name="Justensen U.S."/>
        </authorList>
    </citation>
    <scope>NUCLEOTIDE SEQUENCE [LARGE SCALE GENOMIC DNA]</scope>
    <source>
        <strain evidence="2 5">OUH 308042</strain>
    </source>
</reference>
<dbReference type="InterPro" id="IPR015890">
    <property type="entry name" value="Chorismate_C"/>
</dbReference>
<organism evidence="2 5">
    <name type="scientific">Sanguibacteroides justesenii</name>
    <dbReference type="NCBI Taxonomy" id="1547597"/>
    <lineage>
        <taxon>Bacteria</taxon>
        <taxon>Pseudomonadati</taxon>
        <taxon>Bacteroidota</taxon>
        <taxon>Bacteroidia</taxon>
        <taxon>Bacteroidales</taxon>
        <taxon>Porphyromonadaceae</taxon>
        <taxon>Sanguibacteroides</taxon>
    </lineage>
</organism>
<protein>
    <submittedName>
        <fullName evidence="2">Aminobenzoate synthetase</fullName>
    </submittedName>
</protein>
<dbReference type="Proteomes" id="UP000031980">
    <property type="component" value="Unassembled WGS sequence"/>
</dbReference>
<comment type="caution">
    <text evidence="2">The sequence shown here is derived from an EMBL/GenBank/DDBJ whole genome shotgun (WGS) entry which is preliminary data.</text>
</comment>
<evidence type="ECO:0000313" key="2">
    <source>
        <dbReference type="EMBL" id="KIO44081.1"/>
    </source>
</evidence>
<dbReference type="Proteomes" id="UP000031937">
    <property type="component" value="Unassembled WGS sequence"/>
</dbReference>
<dbReference type="EMBL" id="JPIU01000040">
    <property type="protein sequence ID" value="KIO44081.1"/>
    <property type="molecule type" value="Genomic_DNA"/>
</dbReference>
<gene>
    <name evidence="2" type="ORF">BA92_11945</name>
    <name evidence="3" type="ORF">IE90_01305</name>
</gene>
<keyword evidence="5" id="KW-1185">Reference proteome</keyword>
<accession>A0A0C3RD40</accession>
<dbReference type="PANTHER" id="PTHR11236">
    <property type="entry name" value="AMINOBENZOATE/ANTHRANILATE SYNTHASE"/>
    <property type="match status" value="1"/>
</dbReference>
<evidence type="ECO:0000259" key="1">
    <source>
        <dbReference type="Pfam" id="PF00425"/>
    </source>
</evidence>
<feature type="domain" description="Chorismate-utilising enzyme C-terminal" evidence="1">
    <location>
        <begin position="73"/>
        <end position="317"/>
    </location>
</feature>
<dbReference type="Gene3D" id="3.60.120.10">
    <property type="entry name" value="Anthranilate synthase"/>
    <property type="match status" value="1"/>
</dbReference>
<dbReference type="InterPro" id="IPR005801">
    <property type="entry name" value="ADC_synthase"/>
</dbReference>
<dbReference type="AlphaFoldDB" id="A0A0C3RD40"/>
<dbReference type="GO" id="GO:0000162">
    <property type="term" value="P:L-tryptophan biosynthetic process"/>
    <property type="evidence" value="ECO:0007669"/>
    <property type="project" value="TreeGrafter"/>
</dbReference>
<dbReference type="OrthoDB" id="9803598at2"/>
<sequence length="322" mass="36694">MESANKVKELMNRAGASGSSFLFGVDFELTRGFFIESPLEQQNILFDVRGVSNVERAKINGEQKALVKNPIAFEEYERKFREVRKGLLRGDSFLSNLTVATEVETCWSLVEIFHQSHALYRLCIPENFVCFSPERFVLIEEGRISSNPMKGTIDASVPFAEEVILSDYKERSEHNTIVDLIRNDLNRVSEQVRLERFRYVDRLHTSNGDILQVSSEITGRLPEHYETFLGDIVFDLLPAGSISGAPKPATLRIISRAEGEKRGFYTGVFGLYDGKRLDTAVMIRFIEEKGRKRYFRSGGGITINSSCRSEYEEVLEKVYLPF</sequence>
<evidence type="ECO:0000313" key="5">
    <source>
        <dbReference type="Proteomes" id="UP000031980"/>
    </source>
</evidence>
<dbReference type="Pfam" id="PF00425">
    <property type="entry name" value="Chorismate_bind"/>
    <property type="match status" value="1"/>
</dbReference>
<dbReference type="PANTHER" id="PTHR11236:SF50">
    <property type="entry name" value="AMINODEOXYCHORISMATE SYNTHASE COMPONENT 1"/>
    <property type="match status" value="1"/>
</dbReference>
<evidence type="ECO:0000313" key="3">
    <source>
        <dbReference type="EMBL" id="KIO47260.1"/>
    </source>
</evidence>
<dbReference type="EMBL" id="JPIT01000007">
    <property type="protein sequence ID" value="KIO47260.1"/>
    <property type="molecule type" value="Genomic_DNA"/>
</dbReference>
<proteinExistence type="predicted"/>
<name>A0A0C3RD40_9PORP</name>